<feature type="domain" description="PAS" evidence="5">
    <location>
        <begin position="10"/>
        <end position="53"/>
    </location>
</feature>
<dbReference type="InterPro" id="IPR000014">
    <property type="entry name" value="PAS"/>
</dbReference>
<dbReference type="InterPro" id="IPR001633">
    <property type="entry name" value="EAL_dom"/>
</dbReference>
<evidence type="ECO:0000256" key="3">
    <source>
        <dbReference type="ARBA" id="ARBA00022636"/>
    </source>
</evidence>
<dbReference type="EMBL" id="CP034759">
    <property type="protein sequence ID" value="QBG34390.1"/>
    <property type="molecule type" value="Genomic_DNA"/>
</dbReference>
<dbReference type="CDD" id="cd00130">
    <property type="entry name" value="PAS"/>
    <property type="match status" value="2"/>
</dbReference>
<dbReference type="GO" id="GO:0071732">
    <property type="term" value="P:cellular response to nitric oxide"/>
    <property type="evidence" value="ECO:0007669"/>
    <property type="project" value="UniProtKB-ARBA"/>
</dbReference>
<evidence type="ECO:0000313" key="10">
    <source>
        <dbReference type="Proteomes" id="UP000290244"/>
    </source>
</evidence>
<feature type="domain" description="PAC" evidence="6">
    <location>
        <begin position="80"/>
        <end position="130"/>
    </location>
</feature>
<dbReference type="KEGG" id="lsd:EMK97_00870"/>
<dbReference type="InterPro" id="IPR052155">
    <property type="entry name" value="Biofilm_reg_signaling"/>
</dbReference>
<dbReference type="Pfam" id="PF00990">
    <property type="entry name" value="GGDEF"/>
    <property type="match status" value="1"/>
</dbReference>
<dbReference type="NCBIfam" id="TIGR00229">
    <property type="entry name" value="sensory_box"/>
    <property type="match status" value="2"/>
</dbReference>
<dbReference type="SUPFAM" id="SSF55073">
    <property type="entry name" value="Nucleotide cyclase"/>
    <property type="match status" value="1"/>
</dbReference>
<dbReference type="SMART" id="SM00267">
    <property type="entry name" value="GGDEF"/>
    <property type="match status" value="1"/>
</dbReference>
<dbReference type="PANTHER" id="PTHR44757:SF2">
    <property type="entry name" value="BIOFILM ARCHITECTURE MAINTENANCE PROTEIN MBAA"/>
    <property type="match status" value="1"/>
</dbReference>
<evidence type="ECO:0000259" key="6">
    <source>
        <dbReference type="PROSITE" id="PS50113"/>
    </source>
</evidence>
<dbReference type="CDD" id="cd01949">
    <property type="entry name" value="GGDEF"/>
    <property type="match status" value="1"/>
</dbReference>
<dbReference type="SUPFAM" id="SSF55785">
    <property type="entry name" value="PYP-like sensor domain (PAS domain)"/>
    <property type="match status" value="2"/>
</dbReference>
<dbReference type="NCBIfam" id="TIGR00254">
    <property type="entry name" value="GGDEF"/>
    <property type="match status" value="1"/>
</dbReference>
<dbReference type="Pfam" id="PF00563">
    <property type="entry name" value="EAL"/>
    <property type="match status" value="1"/>
</dbReference>
<feature type="domain" description="PAC" evidence="6">
    <location>
        <begin position="207"/>
        <end position="260"/>
    </location>
</feature>
<keyword evidence="10" id="KW-1185">Reference proteome</keyword>
<gene>
    <name evidence="9" type="ORF">EMK97_00870</name>
</gene>
<dbReference type="Pfam" id="PF08447">
    <property type="entry name" value="PAS_3"/>
    <property type="match status" value="1"/>
</dbReference>
<dbReference type="SMART" id="SM00091">
    <property type="entry name" value="PAS"/>
    <property type="match status" value="2"/>
</dbReference>
<dbReference type="InterPro" id="IPR035919">
    <property type="entry name" value="EAL_sf"/>
</dbReference>
<feature type="domain" description="EAL" evidence="7">
    <location>
        <begin position="434"/>
        <end position="688"/>
    </location>
</feature>
<sequence>MDAQQLIEQSEDIFKVLTEESTQGISVADLDGNYIYVNPAFCQMMGYSEQELLQLTVFNMKAPKQDHSSFDKTKNSKEKQAVQVNLQRKDGSIFPSEVIGKKINYKGELCVLGTVQDISDRIATHQALAESEYRYHSAMQVANDGIWDWNIKTGVVRFDERYFTMAGYEKDGFAYTLVEWQKRVHPDDLHITNKAMQQYLDGKANSYDVEFRFLRKDQSYMWIRSRGKVIERDEDNQPKRFIGTHSDISVQKQHEEKILHQAHFDSLTYLPNRFLSLDRLKHSCQEANRKNELVALLFLDLDDFKKINDTLGHETGDLLLIEAANRLRSVVRSVDTVGRLGGDEFVIILGSLSNVEEAHPIIENLLNQFREMFIIRGRELMLTASVGVAVFPNDASDASELLRNADSAMYDAKACGRNTFSYYTAQMNQCAQRRLAIEEQIHGALNRQEFSICYQAKTDLTSGEIMGAEALLRWHNPVLGNVPPDEFISVAEQTGNIIQLGQFVLKQALSQTARWHKQFNADFQIAINLSPRQFRDPMLVNFIEDSLKATGVAADKLELEITEGVLLSGHNYVEAMLTNITNLGVQLAMDDFGTGYSSLSYLRSYPFDVLKIDRSFINEITNSDKDKALINAVVSMSHALNLRVVAEGIETDEQCNYLRKLGCDYGQGYLFSKPITADAMSSLLEQSMQLAQPKN</sequence>
<dbReference type="OrthoDB" id="9176779at2"/>
<reference evidence="9 10" key="1">
    <citation type="submission" date="2018-12" db="EMBL/GenBank/DDBJ databases">
        <title>Complete genome of Litorilituus sediminis.</title>
        <authorList>
            <person name="Liu A."/>
            <person name="Rong J."/>
        </authorList>
    </citation>
    <scope>NUCLEOTIDE SEQUENCE [LARGE SCALE GENOMIC DNA]</scope>
    <source>
        <strain evidence="9 10">JCM 17549</strain>
    </source>
</reference>
<dbReference type="SMART" id="SM00052">
    <property type="entry name" value="EAL"/>
    <property type="match status" value="1"/>
</dbReference>
<evidence type="ECO:0000259" key="7">
    <source>
        <dbReference type="PROSITE" id="PS50883"/>
    </source>
</evidence>
<dbReference type="PANTHER" id="PTHR44757">
    <property type="entry name" value="DIGUANYLATE CYCLASE DGCP"/>
    <property type="match status" value="1"/>
</dbReference>
<dbReference type="SMART" id="SM00086">
    <property type="entry name" value="PAC"/>
    <property type="match status" value="2"/>
</dbReference>
<dbReference type="RefSeq" id="WP_130598553.1">
    <property type="nucleotide sequence ID" value="NZ_CP034759.1"/>
</dbReference>
<evidence type="ECO:0000259" key="8">
    <source>
        <dbReference type="PROSITE" id="PS50887"/>
    </source>
</evidence>
<dbReference type="PROSITE" id="PS50113">
    <property type="entry name" value="PAC"/>
    <property type="match status" value="2"/>
</dbReference>
<evidence type="ECO:0000313" key="9">
    <source>
        <dbReference type="EMBL" id="QBG34390.1"/>
    </source>
</evidence>
<name>A0A4V0ZFN2_9GAMM</name>
<dbReference type="Gene3D" id="3.30.70.270">
    <property type="match status" value="1"/>
</dbReference>
<dbReference type="FunFam" id="3.20.20.450:FF:000001">
    <property type="entry name" value="Cyclic di-GMP phosphodiesterase yahA"/>
    <property type="match status" value="1"/>
</dbReference>
<dbReference type="CDD" id="cd01948">
    <property type="entry name" value="EAL"/>
    <property type="match status" value="1"/>
</dbReference>
<dbReference type="InterPro" id="IPR029787">
    <property type="entry name" value="Nucleotide_cyclase"/>
</dbReference>
<comment type="cofactor">
    <cofactor evidence="1">
        <name>Mg(2+)</name>
        <dbReference type="ChEBI" id="CHEBI:18420"/>
    </cofactor>
</comment>
<dbReference type="PROSITE" id="PS50883">
    <property type="entry name" value="EAL"/>
    <property type="match status" value="1"/>
</dbReference>
<dbReference type="Proteomes" id="UP000290244">
    <property type="component" value="Chromosome"/>
</dbReference>
<evidence type="ECO:0000256" key="2">
    <source>
        <dbReference type="ARBA" id="ARBA00012282"/>
    </source>
</evidence>
<evidence type="ECO:0000256" key="4">
    <source>
        <dbReference type="ARBA" id="ARBA00051114"/>
    </source>
</evidence>
<evidence type="ECO:0000256" key="1">
    <source>
        <dbReference type="ARBA" id="ARBA00001946"/>
    </source>
</evidence>
<keyword evidence="3" id="KW-0973">c-di-GMP</keyword>
<accession>A0A4V0ZFN2</accession>
<comment type="catalytic activity">
    <reaction evidence="4">
        <text>3',3'-c-di-GMP + H2O = 5'-phosphoguanylyl(3'-&gt;5')guanosine + H(+)</text>
        <dbReference type="Rhea" id="RHEA:24902"/>
        <dbReference type="ChEBI" id="CHEBI:15377"/>
        <dbReference type="ChEBI" id="CHEBI:15378"/>
        <dbReference type="ChEBI" id="CHEBI:58754"/>
        <dbReference type="ChEBI" id="CHEBI:58805"/>
        <dbReference type="EC" id="3.1.4.52"/>
    </reaction>
    <physiologicalReaction direction="left-to-right" evidence="4">
        <dbReference type="Rhea" id="RHEA:24903"/>
    </physiologicalReaction>
</comment>
<dbReference type="PROSITE" id="PS50112">
    <property type="entry name" value="PAS"/>
    <property type="match status" value="1"/>
</dbReference>
<evidence type="ECO:0000259" key="5">
    <source>
        <dbReference type="PROSITE" id="PS50112"/>
    </source>
</evidence>
<dbReference type="SUPFAM" id="SSF141868">
    <property type="entry name" value="EAL domain-like"/>
    <property type="match status" value="1"/>
</dbReference>
<dbReference type="FunFam" id="3.30.70.270:FF:000001">
    <property type="entry name" value="Diguanylate cyclase domain protein"/>
    <property type="match status" value="1"/>
</dbReference>
<dbReference type="InterPro" id="IPR001610">
    <property type="entry name" value="PAC"/>
</dbReference>
<feature type="domain" description="GGDEF" evidence="8">
    <location>
        <begin position="292"/>
        <end position="425"/>
    </location>
</feature>
<organism evidence="9 10">
    <name type="scientific">Litorilituus sediminis</name>
    <dbReference type="NCBI Taxonomy" id="718192"/>
    <lineage>
        <taxon>Bacteria</taxon>
        <taxon>Pseudomonadati</taxon>
        <taxon>Pseudomonadota</taxon>
        <taxon>Gammaproteobacteria</taxon>
        <taxon>Alteromonadales</taxon>
        <taxon>Colwelliaceae</taxon>
        <taxon>Litorilituus</taxon>
    </lineage>
</organism>
<dbReference type="Gene3D" id="3.20.20.450">
    <property type="entry name" value="EAL domain"/>
    <property type="match status" value="1"/>
</dbReference>
<dbReference type="InterPro" id="IPR000700">
    <property type="entry name" value="PAS-assoc_C"/>
</dbReference>
<dbReference type="GO" id="GO:0071111">
    <property type="term" value="F:cyclic-guanylate-specific phosphodiesterase activity"/>
    <property type="evidence" value="ECO:0007669"/>
    <property type="project" value="UniProtKB-EC"/>
</dbReference>
<dbReference type="Pfam" id="PF13426">
    <property type="entry name" value="PAS_9"/>
    <property type="match status" value="1"/>
</dbReference>
<dbReference type="Gene3D" id="3.30.450.20">
    <property type="entry name" value="PAS domain"/>
    <property type="match status" value="2"/>
</dbReference>
<dbReference type="InterPro" id="IPR043128">
    <property type="entry name" value="Rev_trsase/Diguanyl_cyclase"/>
</dbReference>
<dbReference type="InterPro" id="IPR035965">
    <property type="entry name" value="PAS-like_dom_sf"/>
</dbReference>
<protein>
    <recommendedName>
        <fullName evidence="2">cyclic-guanylate-specific phosphodiesterase</fullName>
        <ecNumber evidence="2">3.1.4.52</ecNumber>
    </recommendedName>
</protein>
<dbReference type="InterPro" id="IPR000160">
    <property type="entry name" value="GGDEF_dom"/>
</dbReference>
<proteinExistence type="predicted"/>
<dbReference type="AlphaFoldDB" id="A0A4V0ZFN2"/>
<dbReference type="InterPro" id="IPR013655">
    <property type="entry name" value="PAS_fold_3"/>
</dbReference>
<dbReference type="EC" id="3.1.4.52" evidence="2"/>
<dbReference type="PROSITE" id="PS50887">
    <property type="entry name" value="GGDEF"/>
    <property type="match status" value="1"/>
</dbReference>